<protein>
    <submittedName>
        <fullName evidence="3">Uncharacterized protein</fullName>
    </submittedName>
</protein>
<dbReference type="Pfam" id="PF25837">
    <property type="entry name" value="Apionate_lact_N"/>
    <property type="match status" value="1"/>
</dbReference>
<dbReference type="OrthoDB" id="931854at2"/>
<dbReference type="InterPro" id="IPR058787">
    <property type="entry name" value="ApnL_M"/>
</dbReference>
<evidence type="ECO:0000259" key="1">
    <source>
        <dbReference type="Pfam" id="PF25837"/>
    </source>
</evidence>
<evidence type="ECO:0000313" key="4">
    <source>
        <dbReference type="Proteomes" id="UP000193711"/>
    </source>
</evidence>
<organism evidence="3 4">
    <name type="scientific">Rathayibacter oskolensis</name>
    <dbReference type="NCBI Taxonomy" id="1891671"/>
    <lineage>
        <taxon>Bacteria</taxon>
        <taxon>Bacillati</taxon>
        <taxon>Actinomycetota</taxon>
        <taxon>Actinomycetes</taxon>
        <taxon>Micrococcales</taxon>
        <taxon>Microbacteriaceae</taxon>
        <taxon>Rathayibacter</taxon>
    </lineage>
</organism>
<proteinExistence type="predicted"/>
<accession>A0A1X7NSF3</accession>
<dbReference type="Pfam" id="PF25838">
    <property type="entry name" value="Apionate_lact_M"/>
    <property type="match status" value="1"/>
</dbReference>
<feature type="domain" description="D-apionate lactonase N-terminal" evidence="1">
    <location>
        <begin position="21"/>
        <end position="230"/>
    </location>
</feature>
<dbReference type="Proteomes" id="UP000193711">
    <property type="component" value="Unassembled WGS sequence"/>
</dbReference>
<evidence type="ECO:0000259" key="2">
    <source>
        <dbReference type="Pfam" id="PF25838"/>
    </source>
</evidence>
<dbReference type="InterPro" id="IPR058788">
    <property type="entry name" value="ApnL_N"/>
</dbReference>
<dbReference type="STRING" id="1891671.SAMN06295885_1810"/>
<sequence>MTSIRLVPSAPSVPDDLLQPSERDERLLRAGDWSMRLSDGRIDDIRFGSARILRGVRFVARDRDWGTLPTTRSSAVAAGGGLLIEGESSDGAARIHWTLRVGVEDSALTVALEAIAVSSFLRNRLGLIVLHGPESAGAPLEARCTDGVTRSLAFPERIAAHQPARDLAGLAWVADAVPVSLAFEGDVFEMEDQRNWTDGSFKTYSTPLDLPFPVAVDEGETIRQSLRLECGRGASRFSAAEEPVPEVATAVTIRTGEARHPLPEILTAASSAPEAERPVRTSKLGLLVECDPRWTGWRRALRRALEDAPGAVDLRIVAATPDDIAVVLAEAGDAPLLRLGAFGAQSHLSEPLLFEEARRAAGERGIVVVGGVRAHFTELNRGAEALAPVDAALAFSITPFMHDRSGHQLVESLAVQRTVVRDARAIAAGRRLHIGPVTLGARMNAVSTSPFDPGDPDVDGGGYGPQHVSGATDERQEAPALAAWVVGSLDALAVETVDSLAYFEQWGPRGVVSRGGATAAGRVLEWAAELSGSARLDVDAPGLAAIGGTHAGKRVVLLGNLGGEAVDVATDGVVRYRRASVEAPDGGPLRLAPGDAVRLELAPGPSRASR</sequence>
<dbReference type="EMBL" id="FXBM01000001">
    <property type="protein sequence ID" value="SMH40496.1"/>
    <property type="molecule type" value="Genomic_DNA"/>
</dbReference>
<evidence type="ECO:0000313" key="3">
    <source>
        <dbReference type="EMBL" id="SMH40496.1"/>
    </source>
</evidence>
<reference evidence="4" key="1">
    <citation type="submission" date="2017-04" db="EMBL/GenBank/DDBJ databases">
        <authorList>
            <person name="Varghese N."/>
            <person name="Submissions S."/>
        </authorList>
    </citation>
    <scope>NUCLEOTIDE SEQUENCE [LARGE SCALE GENOMIC DNA]</scope>
    <source>
        <strain evidence="4">VKM Ac-2121</strain>
    </source>
</reference>
<gene>
    <name evidence="3" type="ORF">SAMN06295885_1810</name>
</gene>
<name>A0A1X7NSF3_9MICO</name>
<keyword evidence="4" id="KW-1185">Reference proteome</keyword>
<dbReference type="AlphaFoldDB" id="A0A1X7NSF3"/>
<dbReference type="RefSeq" id="WP_085476133.1">
    <property type="nucleotide sequence ID" value="NZ_FXBM01000001.1"/>
</dbReference>
<feature type="domain" description="D-apionate lactonase TIM barrel" evidence="2">
    <location>
        <begin position="356"/>
        <end position="531"/>
    </location>
</feature>